<evidence type="ECO:0000256" key="2">
    <source>
        <dbReference type="ARBA" id="ARBA00022679"/>
    </source>
</evidence>
<dbReference type="SUPFAM" id="SSF53335">
    <property type="entry name" value="S-adenosyl-L-methionine-dependent methyltransferases"/>
    <property type="match status" value="1"/>
</dbReference>
<protein>
    <submittedName>
        <fullName evidence="7">SAM-dependent methyltransferase</fullName>
    </submittedName>
</protein>
<keyword evidence="1 7" id="KW-0489">Methyltransferase</keyword>
<evidence type="ECO:0000313" key="7">
    <source>
        <dbReference type="EMBL" id="MBB5272571.1"/>
    </source>
</evidence>
<dbReference type="InterPro" id="IPR029063">
    <property type="entry name" value="SAM-dependent_MTases_sf"/>
</dbReference>
<evidence type="ECO:0000256" key="3">
    <source>
        <dbReference type="ARBA" id="ARBA00022691"/>
    </source>
</evidence>
<feature type="chain" id="PRO_5031223094" evidence="5">
    <location>
        <begin position="31"/>
        <end position="315"/>
    </location>
</feature>
<dbReference type="GO" id="GO:0032259">
    <property type="term" value="P:methylation"/>
    <property type="evidence" value="ECO:0007669"/>
    <property type="project" value="UniProtKB-KW"/>
</dbReference>
<feature type="region of interest" description="Disordered" evidence="4">
    <location>
        <begin position="295"/>
        <end position="315"/>
    </location>
</feature>
<dbReference type="AlphaFoldDB" id="A0A7W8HJH7"/>
<evidence type="ECO:0000256" key="4">
    <source>
        <dbReference type="SAM" id="MobiDB-lite"/>
    </source>
</evidence>
<dbReference type="Proteomes" id="UP000532440">
    <property type="component" value="Unassembled WGS sequence"/>
</dbReference>
<name>A0A7W8HJH7_9BURK</name>
<keyword evidence="3" id="KW-0949">S-adenosyl-L-methionine</keyword>
<keyword evidence="5" id="KW-0732">Signal</keyword>
<keyword evidence="2 7" id="KW-0808">Transferase</keyword>
<dbReference type="Pfam" id="PF13649">
    <property type="entry name" value="Methyltransf_25"/>
    <property type="match status" value="1"/>
</dbReference>
<evidence type="ECO:0000256" key="5">
    <source>
        <dbReference type="SAM" id="SignalP"/>
    </source>
</evidence>
<dbReference type="Gene3D" id="3.40.50.150">
    <property type="entry name" value="Vaccinia Virus protein VP39"/>
    <property type="match status" value="1"/>
</dbReference>
<gene>
    <name evidence="7" type="ORF">HNQ70_002594</name>
</gene>
<dbReference type="RefSeq" id="WP_183968223.1">
    <property type="nucleotide sequence ID" value="NZ_BAABEW010000019.1"/>
</dbReference>
<comment type="caution">
    <text evidence="7">The sequence shown here is derived from an EMBL/GenBank/DDBJ whole genome shotgun (WGS) entry which is preliminary data.</text>
</comment>
<accession>A0A7W8HJH7</accession>
<dbReference type="CDD" id="cd02440">
    <property type="entry name" value="AdoMet_MTases"/>
    <property type="match status" value="1"/>
</dbReference>
<dbReference type="PANTHER" id="PTHR13610">
    <property type="entry name" value="METHYLTRANSFERASE DOMAIN-CONTAINING PROTEIN"/>
    <property type="match status" value="1"/>
</dbReference>
<evidence type="ECO:0000259" key="6">
    <source>
        <dbReference type="Pfam" id="PF13649"/>
    </source>
</evidence>
<dbReference type="EMBL" id="JACHGB010000005">
    <property type="protein sequence ID" value="MBB5272571.1"/>
    <property type="molecule type" value="Genomic_DNA"/>
</dbReference>
<feature type="signal peptide" evidence="5">
    <location>
        <begin position="1"/>
        <end position="30"/>
    </location>
</feature>
<evidence type="ECO:0000256" key="1">
    <source>
        <dbReference type="ARBA" id="ARBA00022603"/>
    </source>
</evidence>
<keyword evidence="8" id="KW-1185">Reference proteome</keyword>
<feature type="domain" description="Methyltransferase" evidence="6">
    <location>
        <begin position="60"/>
        <end position="129"/>
    </location>
</feature>
<dbReference type="GO" id="GO:0016279">
    <property type="term" value="F:protein-lysine N-methyltransferase activity"/>
    <property type="evidence" value="ECO:0007669"/>
    <property type="project" value="InterPro"/>
</dbReference>
<reference evidence="7 8" key="1">
    <citation type="submission" date="2020-08" db="EMBL/GenBank/DDBJ databases">
        <title>Genomic Encyclopedia of Type Strains, Phase IV (KMG-IV): sequencing the most valuable type-strain genomes for metagenomic binning, comparative biology and taxonomic classification.</title>
        <authorList>
            <person name="Goeker M."/>
        </authorList>
    </citation>
    <scope>NUCLEOTIDE SEQUENCE [LARGE SCALE GENOMIC DNA]</scope>
    <source>
        <strain evidence="7 8">DSM 29781</strain>
    </source>
</reference>
<sequence>MSPSKRKTPCLLLRAAGALLAAALHLPAAALEDVPFVRTPAPVVDAILELAEVGPDDRLVDLGSGDGRIVIAAARRFGTHGLGVEIVPRLVEQARLDAAAAGAADRTRFLTQDLFDTDLSGASVVTLYLLPDVNLALRPRLLETLAPGARVVSHDWDMGDWRPDRSVTVPAPDKPVGPLQQSTLHLWVIPARIAGGWRMETTDGADRAQALSLNFRQRFQDFSVAVQATPDRRAPAGESAAPLRVDGAKTAADGAVSAVSADGAGSLAGRRLWFEVALDGRTLRFNGLVDGDRMAGQLNDGTSVRPWSAAREPAR</sequence>
<organism evidence="7 8">
    <name type="scientific">Quisquiliibacterium transsilvanicum</name>
    <dbReference type="NCBI Taxonomy" id="1549638"/>
    <lineage>
        <taxon>Bacteria</taxon>
        <taxon>Pseudomonadati</taxon>
        <taxon>Pseudomonadota</taxon>
        <taxon>Betaproteobacteria</taxon>
        <taxon>Burkholderiales</taxon>
        <taxon>Burkholderiaceae</taxon>
        <taxon>Quisquiliibacterium</taxon>
    </lineage>
</organism>
<dbReference type="InterPro" id="IPR041698">
    <property type="entry name" value="Methyltransf_25"/>
</dbReference>
<evidence type="ECO:0000313" key="8">
    <source>
        <dbReference type="Proteomes" id="UP000532440"/>
    </source>
</evidence>
<dbReference type="PANTHER" id="PTHR13610:SF11">
    <property type="entry name" value="METHYLTRANSFERASE DOMAIN-CONTAINING PROTEIN"/>
    <property type="match status" value="1"/>
</dbReference>
<dbReference type="InterPro" id="IPR026170">
    <property type="entry name" value="FAM173A/B"/>
</dbReference>
<proteinExistence type="predicted"/>